<keyword evidence="3" id="KW-1185">Reference proteome</keyword>
<keyword evidence="2" id="KW-0378">Hydrolase</keyword>
<sequence length="337" mass="37345">MGVGAMHSSSASGPHGCVDVPPSAMRRREQLSARARALVDEQDGIITRSQALAYGVSDRVIQRLVTDGSWQRLDNGIFVVGSAPITWDQWARGGLLWAGEPAALGGEAAGFRYGLVPRPALIDIWVPLEASHRPARPRWRLRYDGVGRLAGAWGQLMTTTVEDTVLDLADAADVDGALAVLTRALAEGRTHEGRMLAALARRPRIRHRALLTDVVSSRKGFESTLEYHLEADVLRPHGLPLGRTQVVTGTGTRVDRLLEEYRLVLEADGRAGHEGEGRFRDMRRDNAHTLRGFRTLRLGWWDIRLNPCDTARGIAEVLRQEGWQGTLRPCRRCRRKP</sequence>
<keyword evidence="2" id="KW-0255">Endonuclease</keyword>
<dbReference type="STRING" id="1577474.GA0111570_103293"/>
<gene>
    <name evidence="2" type="ORF">GA0111570_103293</name>
</gene>
<evidence type="ECO:0000256" key="1">
    <source>
        <dbReference type="SAM" id="MobiDB-lite"/>
    </source>
</evidence>
<organism evidence="2 3">
    <name type="scientific">Raineyella antarctica</name>
    <dbReference type="NCBI Taxonomy" id="1577474"/>
    <lineage>
        <taxon>Bacteria</taxon>
        <taxon>Bacillati</taxon>
        <taxon>Actinomycetota</taxon>
        <taxon>Actinomycetes</taxon>
        <taxon>Propionibacteriales</taxon>
        <taxon>Propionibacteriaceae</taxon>
        <taxon>Raineyella</taxon>
    </lineage>
</organism>
<evidence type="ECO:0000313" key="2">
    <source>
        <dbReference type="EMBL" id="SDB81505.1"/>
    </source>
</evidence>
<protein>
    <submittedName>
        <fullName evidence="2">Very-short-patch-repair endonuclease</fullName>
    </submittedName>
</protein>
<dbReference type="Proteomes" id="UP000199086">
    <property type="component" value="Unassembled WGS sequence"/>
</dbReference>
<feature type="region of interest" description="Disordered" evidence="1">
    <location>
        <begin position="1"/>
        <end position="22"/>
    </location>
</feature>
<dbReference type="EMBL" id="FMYF01000003">
    <property type="protein sequence ID" value="SDB81505.1"/>
    <property type="molecule type" value="Genomic_DNA"/>
</dbReference>
<keyword evidence="2" id="KW-0540">Nuclease</keyword>
<evidence type="ECO:0000313" key="3">
    <source>
        <dbReference type="Proteomes" id="UP000199086"/>
    </source>
</evidence>
<proteinExistence type="predicted"/>
<dbReference type="AlphaFoldDB" id="A0A1G6GID0"/>
<name>A0A1G6GID0_9ACTN</name>
<dbReference type="GO" id="GO:0004519">
    <property type="term" value="F:endonuclease activity"/>
    <property type="evidence" value="ECO:0007669"/>
    <property type="project" value="UniProtKB-KW"/>
</dbReference>
<reference evidence="2 3" key="1">
    <citation type="submission" date="2016-06" db="EMBL/GenBank/DDBJ databases">
        <authorList>
            <person name="Olsen C.W."/>
            <person name="Carey S."/>
            <person name="Hinshaw L."/>
            <person name="Karasin A.I."/>
        </authorList>
    </citation>
    <scope>NUCLEOTIDE SEQUENCE [LARGE SCALE GENOMIC DNA]</scope>
    <source>
        <strain evidence="2 3">LZ-22</strain>
    </source>
</reference>
<accession>A0A1G6GID0</accession>